<feature type="binding site" evidence="6">
    <location>
        <position position="162"/>
    </location>
    <ligand>
        <name>S-adenosyl-L-methionine</name>
        <dbReference type="ChEBI" id="CHEBI:59789"/>
    </ligand>
</feature>
<reference evidence="7 8" key="1">
    <citation type="submission" date="2020-08" db="EMBL/GenBank/DDBJ databases">
        <title>Genome public.</title>
        <authorList>
            <person name="Liu C."/>
            <person name="Sun Q."/>
        </authorList>
    </citation>
    <scope>NUCLEOTIDE SEQUENCE [LARGE SCALE GENOMIC DNA]</scope>
    <source>
        <strain evidence="7 8">NSJ-10</strain>
    </source>
</reference>
<dbReference type="GO" id="GO:0008276">
    <property type="term" value="F:protein methyltransferase activity"/>
    <property type="evidence" value="ECO:0007669"/>
    <property type="project" value="UniProtKB-UniRule"/>
</dbReference>
<dbReference type="PIRSF" id="PIRSF000401">
    <property type="entry name" value="RPL11_MTase"/>
    <property type="match status" value="1"/>
</dbReference>
<dbReference type="GO" id="GO:0005737">
    <property type="term" value="C:cytoplasm"/>
    <property type="evidence" value="ECO:0007669"/>
    <property type="project" value="UniProtKB-SubCell"/>
</dbReference>
<comment type="function">
    <text evidence="6">Methylates ribosomal protein L11.</text>
</comment>
<keyword evidence="8" id="KW-1185">Reference proteome</keyword>
<evidence type="ECO:0000256" key="2">
    <source>
        <dbReference type="ARBA" id="ARBA00022490"/>
    </source>
</evidence>
<dbReference type="EMBL" id="JACOOX010000004">
    <property type="protein sequence ID" value="MBC5662846.1"/>
    <property type="molecule type" value="Genomic_DNA"/>
</dbReference>
<evidence type="ECO:0000256" key="3">
    <source>
        <dbReference type="ARBA" id="ARBA00022603"/>
    </source>
</evidence>
<dbReference type="Pfam" id="PF06325">
    <property type="entry name" value="PrmA"/>
    <property type="match status" value="1"/>
</dbReference>
<dbReference type="PANTHER" id="PTHR43648:SF1">
    <property type="entry name" value="ELECTRON TRANSFER FLAVOPROTEIN BETA SUBUNIT LYSINE METHYLTRANSFERASE"/>
    <property type="match status" value="1"/>
</dbReference>
<keyword evidence="7" id="KW-0689">Ribosomal protein</keyword>
<evidence type="ECO:0000313" key="7">
    <source>
        <dbReference type="EMBL" id="MBC5662846.1"/>
    </source>
</evidence>
<dbReference type="InterPro" id="IPR004498">
    <property type="entry name" value="Ribosomal_PrmA_MeTrfase"/>
</dbReference>
<protein>
    <recommendedName>
        <fullName evidence="6">Ribosomal protein L11 methyltransferase</fullName>
        <shortName evidence="6">L11 Mtase</shortName>
        <ecNumber evidence="6">2.1.1.-</ecNumber>
    </recommendedName>
</protein>
<dbReference type="InterPro" id="IPR050078">
    <property type="entry name" value="Ribosomal_L11_MeTrfase_PrmA"/>
</dbReference>
<comment type="caution">
    <text evidence="7">The sequence shown here is derived from an EMBL/GenBank/DDBJ whole genome shotgun (WGS) entry which is preliminary data.</text>
</comment>
<dbReference type="RefSeq" id="WP_118663228.1">
    <property type="nucleotide sequence ID" value="NZ_JACOOX010000004.1"/>
</dbReference>
<name>A0A8I0DV63_9FIRM</name>
<feature type="binding site" evidence="6">
    <location>
        <position position="205"/>
    </location>
    <ligand>
        <name>S-adenosyl-L-methionine</name>
        <dbReference type="ChEBI" id="CHEBI:59789"/>
    </ligand>
</feature>
<evidence type="ECO:0000256" key="4">
    <source>
        <dbReference type="ARBA" id="ARBA00022679"/>
    </source>
</evidence>
<comment type="catalytic activity">
    <reaction evidence="6">
        <text>L-lysyl-[protein] + 3 S-adenosyl-L-methionine = N(6),N(6),N(6)-trimethyl-L-lysyl-[protein] + 3 S-adenosyl-L-homocysteine + 3 H(+)</text>
        <dbReference type="Rhea" id="RHEA:54192"/>
        <dbReference type="Rhea" id="RHEA-COMP:9752"/>
        <dbReference type="Rhea" id="RHEA-COMP:13826"/>
        <dbReference type="ChEBI" id="CHEBI:15378"/>
        <dbReference type="ChEBI" id="CHEBI:29969"/>
        <dbReference type="ChEBI" id="CHEBI:57856"/>
        <dbReference type="ChEBI" id="CHEBI:59789"/>
        <dbReference type="ChEBI" id="CHEBI:61961"/>
    </reaction>
</comment>
<gene>
    <name evidence="6 7" type="primary">prmA</name>
    <name evidence="7" type="ORF">H8S09_08065</name>
</gene>
<accession>A0A8I0DV63</accession>
<dbReference type="GO" id="GO:0032259">
    <property type="term" value="P:methylation"/>
    <property type="evidence" value="ECO:0007669"/>
    <property type="project" value="UniProtKB-KW"/>
</dbReference>
<evidence type="ECO:0000256" key="1">
    <source>
        <dbReference type="ARBA" id="ARBA00009741"/>
    </source>
</evidence>
<dbReference type="EC" id="2.1.1.-" evidence="6"/>
<keyword evidence="4 6" id="KW-0808">Transferase</keyword>
<dbReference type="GO" id="GO:0005840">
    <property type="term" value="C:ribosome"/>
    <property type="evidence" value="ECO:0007669"/>
    <property type="project" value="UniProtKB-KW"/>
</dbReference>
<proteinExistence type="inferred from homology"/>
<evidence type="ECO:0000256" key="5">
    <source>
        <dbReference type="ARBA" id="ARBA00022691"/>
    </source>
</evidence>
<keyword evidence="2 6" id="KW-0963">Cytoplasm</keyword>
<dbReference type="InterPro" id="IPR029063">
    <property type="entry name" value="SAM-dependent_MTases_sf"/>
</dbReference>
<evidence type="ECO:0000313" key="8">
    <source>
        <dbReference type="Proteomes" id="UP000615234"/>
    </source>
</evidence>
<feature type="binding site" evidence="6">
    <location>
        <position position="255"/>
    </location>
    <ligand>
        <name>S-adenosyl-L-methionine</name>
        <dbReference type="ChEBI" id="CHEBI:59789"/>
    </ligand>
</feature>
<dbReference type="AlphaFoldDB" id="A0A8I0DV63"/>
<sequence>MKWTQITIETTCEAVDLLSAFLDEEGVLGIEVDDNVPLTDEEMAAMFVDLLPDEMPTDDGTAKVSCYLDDSFDKEEIKTKIKNELERLSEFIPVGACNIIESETEDVDWMNNWKAYFKPFRLYDNIVIKPTWENAPSDVTDDDIVIDIDPGAAFGTGSHETTRLCIGQLKKYMKEGDLVLDCGSGSGILSFVCSNLGAKEVLGIDIDETAVHVSIENRDINHITEDQVRFLCGNVLADKELVQSIEPKYDIVVANILADVIIPLSGVVQQFMKDDAKFICSGIINTKEDEVRQALLDNHFRIVDTVSMKDWISFVAEKDN</sequence>
<feature type="binding site" evidence="6">
    <location>
        <position position="183"/>
    </location>
    <ligand>
        <name>S-adenosyl-L-methionine</name>
        <dbReference type="ChEBI" id="CHEBI:59789"/>
    </ligand>
</feature>
<dbReference type="Proteomes" id="UP000615234">
    <property type="component" value="Unassembled WGS sequence"/>
</dbReference>
<keyword evidence="5 6" id="KW-0949">S-adenosyl-L-methionine</keyword>
<dbReference type="Gene3D" id="3.40.50.150">
    <property type="entry name" value="Vaccinia Virus protein VP39"/>
    <property type="match status" value="1"/>
</dbReference>
<keyword evidence="3 6" id="KW-0489">Methyltransferase</keyword>
<comment type="similarity">
    <text evidence="1 6">Belongs to the methyltransferase superfamily. PrmA family.</text>
</comment>
<organism evidence="7 8">
    <name type="scientific">Coprococcus hominis</name>
    <name type="common">ex Liu et al. 2022</name>
    <dbReference type="NCBI Taxonomy" id="2763039"/>
    <lineage>
        <taxon>Bacteria</taxon>
        <taxon>Bacillati</taxon>
        <taxon>Bacillota</taxon>
        <taxon>Clostridia</taxon>
        <taxon>Lachnospirales</taxon>
        <taxon>Lachnospiraceae</taxon>
        <taxon>Coprococcus</taxon>
    </lineage>
</organism>
<dbReference type="HAMAP" id="MF_00735">
    <property type="entry name" value="Methyltr_PrmA"/>
    <property type="match status" value="1"/>
</dbReference>
<dbReference type="CDD" id="cd02440">
    <property type="entry name" value="AdoMet_MTases"/>
    <property type="match status" value="1"/>
</dbReference>
<dbReference type="PANTHER" id="PTHR43648">
    <property type="entry name" value="ELECTRON TRANSFER FLAVOPROTEIN BETA SUBUNIT LYSINE METHYLTRANSFERASE"/>
    <property type="match status" value="1"/>
</dbReference>
<evidence type="ECO:0000256" key="6">
    <source>
        <dbReference type="HAMAP-Rule" id="MF_00735"/>
    </source>
</evidence>
<comment type="subcellular location">
    <subcellularLocation>
        <location evidence="6">Cytoplasm</location>
    </subcellularLocation>
</comment>
<dbReference type="NCBIfam" id="TIGR00406">
    <property type="entry name" value="prmA"/>
    <property type="match status" value="1"/>
</dbReference>
<dbReference type="SUPFAM" id="SSF53335">
    <property type="entry name" value="S-adenosyl-L-methionine-dependent methyltransferases"/>
    <property type="match status" value="1"/>
</dbReference>
<keyword evidence="7" id="KW-0687">Ribonucleoprotein</keyword>